<feature type="region of interest" description="Disordered" evidence="1">
    <location>
        <begin position="838"/>
        <end position="857"/>
    </location>
</feature>
<feature type="region of interest" description="Disordered" evidence="1">
    <location>
        <begin position="261"/>
        <end position="284"/>
    </location>
</feature>
<reference evidence="2 3" key="1">
    <citation type="submission" date="2010-05" db="EMBL/GenBank/DDBJ databases">
        <title>The Genome Sequence of Thecamonas trahens ATCC 50062.</title>
        <authorList>
            <consortium name="The Broad Institute Genome Sequencing Platform"/>
            <person name="Russ C."/>
            <person name="Cuomo C."/>
            <person name="Shea T."/>
            <person name="Young S.K."/>
            <person name="Zeng Q."/>
            <person name="Koehrsen M."/>
            <person name="Haas B."/>
            <person name="Borodovsky M."/>
            <person name="Guigo R."/>
            <person name="Alvarado L."/>
            <person name="Berlin A."/>
            <person name="Bochicchio J."/>
            <person name="Borenstein D."/>
            <person name="Chapman S."/>
            <person name="Chen Z."/>
            <person name="Freedman E."/>
            <person name="Gellesch M."/>
            <person name="Goldberg J."/>
            <person name="Griggs A."/>
            <person name="Gujja S."/>
            <person name="Heilman E."/>
            <person name="Heiman D."/>
            <person name="Hepburn T."/>
            <person name="Howarth C."/>
            <person name="Jen D."/>
            <person name="Larson L."/>
            <person name="Mehta T."/>
            <person name="Park D."/>
            <person name="Pearson M."/>
            <person name="Roberts A."/>
            <person name="Saif S."/>
            <person name="Shenoy N."/>
            <person name="Sisk P."/>
            <person name="Stolte C."/>
            <person name="Sykes S."/>
            <person name="Thomson T."/>
            <person name="Walk T."/>
            <person name="White J."/>
            <person name="Yandava C."/>
            <person name="Burger G."/>
            <person name="Gray M.W."/>
            <person name="Holland P.W.H."/>
            <person name="King N."/>
            <person name="Lang F.B.F."/>
            <person name="Roger A.J."/>
            <person name="Ruiz-Trillo I."/>
            <person name="Lander E."/>
            <person name="Nusbaum C."/>
        </authorList>
    </citation>
    <scope>NUCLEOTIDE SEQUENCE [LARGE SCALE GENOMIC DNA]</scope>
    <source>
        <strain evidence="2 3">ATCC 50062</strain>
    </source>
</reference>
<organism evidence="2 3">
    <name type="scientific">Thecamonas trahens ATCC 50062</name>
    <dbReference type="NCBI Taxonomy" id="461836"/>
    <lineage>
        <taxon>Eukaryota</taxon>
        <taxon>Apusozoa</taxon>
        <taxon>Apusomonadida</taxon>
        <taxon>Apusomonadidae</taxon>
        <taxon>Thecamonas</taxon>
    </lineage>
</organism>
<dbReference type="OrthoDB" id="17995at2759"/>
<feature type="region of interest" description="Disordered" evidence="1">
    <location>
        <begin position="796"/>
        <end position="823"/>
    </location>
</feature>
<feature type="compositionally biased region" description="Acidic residues" evidence="1">
    <location>
        <begin position="846"/>
        <end position="857"/>
    </location>
</feature>
<dbReference type="EMBL" id="GL349437">
    <property type="protein sequence ID" value="KNC53705.1"/>
    <property type="molecule type" value="Genomic_DNA"/>
</dbReference>
<protein>
    <submittedName>
        <fullName evidence="2">Uncharacterized protein</fullName>
    </submittedName>
</protein>
<gene>
    <name evidence="2" type="ORF">AMSG_01416</name>
</gene>
<dbReference type="Proteomes" id="UP000054408">
    <property type="component" value="Unassembled WGS sequence"/>
</dbReference>
<sequence length="930" mass="98878">MPAELSTEFTLPTTLGTFQKYLHSGLVRRRRQVEFDTSNVPYLLSSYVDPITSLTEVRSARMVGPGVLRIDTVLDIPPESKLAGAVECSMELVATQTGDEQLHVTVAVHVTINASYLVRTSVESLISSAGAAGFNRWAARAVNDFHSYLAEARLRAPDTPTLPPAVSEDDDLGSDEFYDTFETAPLGVELASLAERIEDVLRGIHAIESRVSSLESACVDLRLSFVCEVLAADSFVSIPLLESGATLLDWEAKYSASLFADGGDSSSDVEGKSGGGGASDGEVSDRAPSFSLAGSSYNLIARPGASGRYVVDVHAQIGYANQHANSVAVQIPLATRGELEFTVPRPDVIVSCEKVLVGTTTKTESSTTLHASIPPLGLASHRALTIQWQLDDGPRKAAAAARAKAKAEARAKAEAAAKAALTVDVAASSGGPDSNAAKAAQEEPVVVLTQHVSIGIGEGVLSIVGRFSYSLVNALRDTFDIKLPDGIRILDVSDVASSPIIKSWEVLSAEEALASGVVPSSGVTLEKLLGKSADALGVRVLRIRTQYALEASFAFALLAEIELGATSADLDCPAFRAVGVSREKGFIGAGPKTNVELEEVSRRGTGFSRIDVKELSAPVRADSVRHVLAYKFLHSGYKLELRVTKHADVAVLVAAVDAAVYDVIVTPEGKHVVQAKMRIRNTERQFLRVHLPPGATVWSTSVAYTPIKPAIDDSGLLMIPLANASDTSFDVIVTYVTIVPTAALVGSGTIDVVLPVLDLAISHVFVQLQLPTHEHKFEAVSGAAFRCVDRFSAQPPAFSPPHRAPVQSRAPSRPVRRQRPAASNRLAMRRRSISCLESSASSMDSMSEEFDEDDDEDDVCDFDSADHAVKGKDAVTVTATGAGASSTGAIPVEIHLPRIDNSVVETFRFERLLLSASEALPPASISFTRK</sequence>
<evidence type="ECO:0000313" key="3">
    <source>
        <dbReference type="Proteomes" id="UP000054408"/>
    </source>
</evidence>
<keyword evidence="3" id="KW-1185">Reference proteome</keyword>
<dbReference type="RefSeq" id="XP_013762019.1">
    <property type="nucleotide sequence ID" value="XM_013906565.1"/>
</dbReference>
<dbReference type="AlphaFoldDB" id="A0A0L0DN71"/>
<dbReference type="GeneID" id="25561166"/>
<proteinExistence type="predicted"/>
<evidence type="ECO:0000256" key="1">
    <source>
        <dbReference type="SAM" id="MobiDB-lite"/>
    </source>
</evidence>
<name>A0A0L0DN71_THETB</name>
<dbReference type="eggNOG" id="ENOG502S0WY">
    <property type="taxonomic scope" value="Eukaryota"/>
</dbReference>
<evidence type="ECO:0000313" key="2">
    <source>
        <dbReference type="EMBL" id="KNC53705.1"/>
    </source>
</evidence>
<accession>A0A0L0DN71</accession>